<dbReference type="AlphaFoldDB" id="A0AAN7VZG6"/>
<feature type="transmembrane region" description="Helical" evidence="10">
    <location>
        <begin position="274"/>
        <end position="291"/>
    </location>
</feature>
<dbReference type="GO" id="GO:1990961">
    <property type="term" value="P:xenobiotic detoxification by transmembrane export across the plasma membrane"/>
    <property type="evidence" value="ECO:0007669"/>
    <property type="project" value="TreeGrafter"/>
</dbReference>
<dbReference type="GO" id="GO:0015244">
    <property type="term" value="F:fluconazole transmembrane transporter activity"/>
    <property type="evidence" value="ECO:0007669"/>
    <property type="project" value="TreeGrafter"/>
</dbReference>
<feature type="region of interest" description="Disordered" evidence="9">
    <location>
        <begin position="43"/>
        <end position="85"/>
    </location>
</feature>
<dbReference type="Gene3D" id="1.20.1250.20">
    <property type="entry name" value="MFS general substrate transporter like domains"/>
    <property type="match status" value="1"/>
</dbReference>
<feature type="transmembrane region" description="Helical" evidence="10">
    <location>
        <begin position="439"/>
        <end position="458"/>
    </location>
</feature>
<reference evidence="12" key="1">
    <citation type="submission" date="2023-08" db="EMBL/GenBank/DDBJ databases">
        <title>Black Yeasts Isolated from many extreme environments.</title>
        <authorList>
            <person name="Coleine C."/>
            <person name="Stajich J.E."/>
            <person name="Selbmann L."/>
        </authorList>
    </citation>
    <scope>NUCLEOTIDE SEQUENCE</scope>
    <source>
        <strain evidence="12">CCFEE 5810</strain>
    </source>
</reference>
<feature type="transmembrane region" description="Helical" evidence="10">
    <location>
        <begin position="331"/>
        <end position="354"/>
    </location>
</feature>
<keyword evidence="3 10" id="KW-1133">Transmembrane helix</keyword>
<comment type="subcellular location">
    <subcellularLocation>
        <location evidence="1">Membrane</location>
        <topology evidence="1">Multi-pass membrane protein</topology>
    </subcellularLocation>
</comment>
<evidence type="ECO:0000256" key="5">
    <source>
        <dbReference type="ARBA" id="ARBA00038347"/>
    </source>
</evidence>
<dbReference type="PANTHER" id="PTHR23502">
    <property type="entry name" value="MAJOR FACILITATOR SUPERFAMILY"/>
    <property type="match status" value="1"/>
</dbReference>
<evidence type="ECO:0000256" key="8">
    <source>
        <dbReference type="ARBA" id="ARBA00077167"/>
    </source>
</evidence>
<dbReference type="PROSITE" id="PS50850">
    <property type="entry name" value="MFS"/>
    <property type="match status" value="1"/>
</dbReference>
<organism evidence="12 13">
    <name type="scientific">Elasticomyces elasticus</name>
    <dbReference type="NCBI Taxonomy" id="574655"/>
    <lineage>
        <taxon>Eukaryota</taxon>
        <taxon>Fungi</taxon>
        <taxon>Dikarya</taxon>
        <taxon>Ascomycota</taxon>
        <taxon>Pezizomycotina</taxon>
        <taxon>Dothideomycetes</taxon>
        <taxon>Dothideomycetidae</taxon>
        <taxon>Mycosphaerellales</taxon>
        <taxon>Teratosphaeriaceae</taxon>
        <taxon>Elasticomyces</taxon>
    </lineage>
</organism>
<comment type="caution">
    <text evidence="12">The sequence shown here is derived from an EMBL/GenBank/DDBJ whole genome shotgun (WGS) entry which is preliminary data.</text>
</comment>
<dbReference type="InterPro" id="IPR036259">
    <property type="entry name" value="MFS_trans_sf"/>
</dbReference>
<dbReference type="FunFam" id="1.20.1250.20:FF:000011">
    <property type="entry name" value="MFS multidrug transporter, putative"/>
    <property type="match status" value="1"/>
</dbReference>
<feature type="transmembrane region" description="Helical" evidence="10">
    <location>
        <begin position="297"/>
        <end position="319"/>
    </location>
</feature>
<feature type="domain" description="Major facilitator superfamily (MFS) profile" evidence="11">
    <location>
        <begin position="205"/>
        <end position="639"/>
    </location>
</feature>
<dbReference type="Proteomes" id="UP001310594">
    <property type="component" value="Unassembled WGS sequence"/>
</dbReference>
<proteinExistence type="inferred from homology"/>
<evidence type="ECO:0000313" key="12">
    <source>
        <dbReference type="EMBL" id="KAK5690773.1"/>
    </source>
</evidence>
<feature type="transmembrane region" description="Helical" evidence="10">
    <location>
        <begin position="588"/>
        <end position="606"/>
    </location>
</feature>
<evidence type="ECO:0000256" key="4">
    <source>
        <dbReference type="ARBA" id="ARBA00023136"/>
    </source>
</evidence>
<evidence type="ECO:0000256" key="10">
    <source>
        <dbReference type="SAM" id="Phobius"/>
    </source>
</evidence>
<feature type="transmembrane region" description="Helical" evidence="10">
    <location>
        <begin position="240"/>
        <end position="262"/>
    </location>
</feature>
<dbReference type="GO" id="GO:0005886">
    <property type="term" value="C:plasma membrane"/>
    <property type="evidence" value="ECO:0007669"/>
    <property type="project" value="TreeGrafter"/>
</dbReference>
<accession>A0AAN7VZG6</accession>
<feature type="transmembrane region" description="Helical" evidence="10">
    <location>
        <begin position="366"/>
        <end position="391"/>
    </location>
</feature>
<keyword evidence="2 10" id="KW-0812">Transmembrane</keyword>
<evidence type="ECO:0000256" key="9">
    <source>
        <dbReference type="SAM" id="MobiDB-lite"/>
    </source>
</evidence>
<feature type="transmembrane region" description="Helical" evidence="10">
    <location>
        <begin position="209"/>
        <end position="228"/>
    </location>
</feature>
<dbReference type="EMBL" id="JAVRQU010000023">
    <property type="protein sequence ID" value="KAK5690773.1"/>
    <property type="molecule type" value="Genomic_DNA"/>
</dbReference>
<dbReference type="Pfam" id="PF07690">
    <property type="entry name" value="MFS_1"/>
    <property type="match status" value="1"/>
</dbReference>
<evidence type="ECO:0000256" key="3">
    <source>
        <dbReference type="ARBA" id="ARBA00022989"/>
    </source>
</evidence>
<feature type="transmembrane region" description="Helical" evidence="10">
    <location>
        <begin position="551"/>
        <end position="576"/>
    </location>
</feature>
<evidence type="ECO:0000259" key="11">
    <source>
        <dbReference type="PROSITE" id="PS50850"/>
    </source>
</evidence>
<dbReference type="SUPFAM" id="SSF103473">
    <property type="entry name" value="MFS general substrate transporter"/>
    <property type="match status" value="1"/>
</dbReference>
<comment type="function">
    <text evidence="6">MFS transporter; part of the gene cluster that mediates the biosynthesis of cercosporin, a light-activated, non-host-selective toxin. The perylenequinone chromophore of cercosporin absorbs light energy to attain an electronically-activated triplet state and produces active oxygen species such as the hydroxyl radical, superoxide, hydrogen peroxide or singlet oxygen upon reaction with oxygen molecules. These reactive oxygen species cause damage to various cellular components including lipids, proteins and nucleic acids. Responsible for secretion and accumulation of cercosporin, but does not play any roles in self-protection against the toxicity of cercosporin.</text>
</comment>
<sequence>MLADLIRDAPVGQLLRYVTGNRVLLYPEEKADFDMPGCYATPDVGAQNKALTPIPSSNSGRESPDARDGEKKGVEPSETPPNGVADLEKRALEAAESRTPSDYDREALERMETSRSAFNKDLEKGISQTETQLSRIGTRTALAQSHTRADLEAAFSASIAAQLSKEPSRAIVPQRTADGNILVDWYTTTDVENPQNWSSAKKALVSSQICIYTLAVYMGSSIYAPSAAGVMEEFHVSAEMASFGLSLYVLAYGIGPLLWSPLSEIPSIGRNPPYMITMGVFVILLVPSALVENFAGLLVLRFLQGFFGSPCLATGGASLQDMYSLIKLPYVLCIWALAATGGPAMGPVISGFSVAAENWRWSMWELLWLAGPVFLSMLLLLPETSPSNILLRRAKRLRKITGDQRLKAQSEIDQANMNPREVAFEALVRPLQLIFMDPAIGFTAGYVALCYAIFYSFFEVFPLVYIAKYGWNVGEMGLAFLTILVGVVISMTAYYWYLYYIMEPDIIKNGLGEPERRLVPALIASFLLPTGLFIFAWTGDEEIHAHWMGSIIGALIFICGVFVIMQCIFVYLPLVYPQYAASLFAGNDFARSALAFAAVMFSGPMFKGMGVGPGTSLLAAVTAACIGGIFTLYFYGSRLRARSRFSAK</sequence>
<evidence type="ECO:0000256" key="2">
    <source>
        <dbReference type="ARBA" id="ARBA00022692"/>
    </source>
</evidence>
<evidence type="ECO:0000256" key="7">
    <source>
        <dbReference type="ARBA" id="ARBA00069139"/>
    </source>
</evidence>
<feature type="transmembrane region" description="Helical" evidence="10">
    <location>
        <begin position="618"/>
        <end position="636"/>
    </location>
</feature>
<comment type="similarity">
    <text evidence="5">Belongs to the major facilitator superfamily. CAR1 family.</text>
</comment>
<feature type="compositionally biased region" description="Basic and acidic residues" evidence="9">
    <location>
        <begin position="62"/>
        <end position="75"/>
    </location>
</feature>
<dbReference type="CDD" id="cd17323">
    <property type="entry name" value="MFS_Tpo1_MDR_like"/>
    <property type="match status" value="1"/>
</dbReference>
<dbReference type="PANTHER" id="PTHR23502:SF23">
    <property type="entry name" value="FLUCONAZOLE RESISTANCE PROTEIN 1"/>
    <property type="match status" value="1"/>
</dbReference>
<evidence type="ECO:0000256" key="1">
    <source>
        <dbReference type="ARBA" id="ARBA00004141"/>
    </source>
</evidence>
<feature type="transmembrane region" description="Helical" evidence="10">
    <location>
        <begin position="518"/>
        <end position="539"/>
    </location>
</feature>
<name>A0AAN7VZG6_9PEZI</name>
<dbReference type="InterPro" id="IPR011701">
    <property type="entry name" value="MFS"/>
</dbReference>
<feature type="transmembrane region" description="Helical" evidence="10">
    <location>
        <begin position="478"/>
        <end position="497"/>
    </location>
</feature>
<dbReference type="InterPro" id="IPR020846">
    <property type="entry name" value="MFS_dom"/>
</dbReference>
<protein>
    <recommendedName>
        <fullName evidence="7">Cercosporin MFS transporter CTB4</fullName>
    </recommendedName>
    <alternativeName>
        <fullName evidence="8">Cercosporin toxin biosynthesis cluster protein 4</fullName>
    </alternativeName>
</protein>
<gene>
    <name evidence="12" type="ORF">LTR97_011934</name>
</gene>
<evidence type="ECO:0000313" key="13">
    <source>
        <dbReference type="Proteomes" id="UP001310594"/>
    </source>
</evidence>
<evidence type="ECO:0000256" key="6">
    <source>
        <dbReference type="ARBA" id="ARBA00053977"/>
    </source>
</evidence>
<keyword evidence="4 10" id="KW-0472">Membrane</keyword>